<dbReference type="EMBL" id="JACVVK020000689">
    <property type="protein sequence ID" value="KAK7455924.1"/>
    <property type="molecule type" value="Genomic_DNA"/>
</dbReference>
<name>A0ABD0J3F9_9CAEN</name>
<proteinExistence type="predicted"/>
<comment type="caution">
    <text evidence="1">The sequence shown here is derived from an EMBL/GenBank/DDBJ whole genome shotgun (WGS) entry which is preliminary data.</text>
</comment>
<dbReference type="Proteomes" id="UP001519460">
    <property type="component" value="Unassembled WGS sequence"/>
</dbReference>
<evidence type="ECO:0000313" key="2">
    <source>
        <dbReference type="Proteomes" id="UP001519460"/>
    </source>
</evidence>
<organism evidence="1 2">
    <name type="scientific">Batillaria attramentaria</name>
    <dbReference type="NCBI Taxonomy" id="370345"/>
    <lineage>
        <taxon>Eukaryota</taxon>
        <taxon>Metazoa</taxon>
        <taxon>Spiralia</taxon>
        <taxon>Lophotrochozoa</taxon>
        <taxon>Mollusca</taxon>
        <taxon>Gastropoda</taxon>
        <taxon>Caenogastropoda</taxon>
        <taxon>Sorbeoconcha</taxon>
        <taxon>Cerithioidea</taxon>
        <taxon>Batillariidae</taxon>
        <taxon>Batillaria</taxon>
    </lineage>
</organism>
<protein>
    <submittedName>
        <fullName evidence="1">Uncharacterized protein</fullName>
    </submittedName>
</protein>
<accession>A0ABD0J3F9</accession>
<sequence length="111" mass="12570">MRCTTGRERNSVLRHERLARHTAYRGSHAGVCCVTSWDHSRRRLACSSATRCIVSHDWSGRFMHGSTCMLPSVVSLGPGHKANFNIWNKSKCHPSIQRIKNVCYLDSTLQT</sequence>
<reference evidence="1 2" key="1">
    <citation type="journal article" date="2023" name="Sci. Data">
        <title>Genome assembly of the Korean intertidal mud-creeper Batillaria attramentaria.</title>
        <authorList>
            <person name="Patra A.K."/>
            <person name="Ho P.T."/>
            <person name="Jun S."/>
            <person name="Lee S.J."/>
            <person name="Kim Y."/>
            <person name="Won Y.J."/>
        </authorList>
    </citation>
    <scope>NUCLEOTIDE SEQUENCE [LARGE SCALE GENOMIC DNA]</scope>
    <source>
        <strain evidence="1">Wonlab-2016</strain>
    </source>
</reference>
<dbReference type="AlphaFoldDB" id="A0ABD0J3F9"/>
<evidence type="ECO:0000313" key="1">
    <source>
        <dbReference type="EMBL" id="KAK7455924.1"/>
    </source>
</evidence>
<keyword evidence="2" id="KW-1185">Reference proteome</keyword>
<gene>
    <name evidence="1" type="ORF">BaRGS_00039437</name>
</gene>